<dbReference type="AlphaFoldDB" id="A0AAE0KAZ6"/>
<gene>
    <name evidence="1" type="ORF">B0T24DRAFT_250283</name>
</gene>
<sequence>MQEPCKFPFVVTTHEPSTSTSTPTTTVTVVPPGVVGLGFAFALYTSSCSDACCDGIGLDWILLGSLAFQMVFFWTVARHEVGGFVRARLIEPAAAAVAGNTARDATAVGTIRSWLSWRSWLRSYWNWSWGWRIRGWNWGWLRLWNRPIANYKPGTIKFGKIHRIGRLGG</sequence>
<keyword evidence="2" id="KW-1185">Reference proteome</keyword>
<dbReference type="EMBL" id="JAULSN010000004">
    <property type="protein sequence ID" value="KAK3373129.1"/>
    <property type="molecule type" value="Genomic_DNA"/>
</dbReference>
<accession>A0AAE0KAZ6</accession>
<evidence type="ECO:0000313" key="1">
    <source>
        <dbReference type="EMBL" id="KAK3373129.1"/>
    </source>
</evidence>
<comment type="caution">
    <text evidence="1">The sequence shown here is derived from an EMBL/GenBank/DDBJ whole genome shotgun (WGS) entry which is preliminary data.</text>
</comment>
<dbReference type="Proteomes" id="UP001287356">
    <property type="component" value="Unassembled WGS sequence"/>
</dbReference>
<protein>
    <submittedName>
        <fullName evidence="1">Uncharacterized protein</fullName>
    </submittedName>
</protein>
<name>A0AAE0KAZ6_9PEZI</name>
<proteinExistence type="predicted"/>
<reference evidence="1" key="1">
    <citation type="journal article" date="2023" name="Mol. Phylogenet. Evol.">
        <title>Genome-scale phylogeny and comparative genomics of the fungal order Sordariales.</title>
        <authorList>
            <person name="Hensen N."/>
            <person name="Bonometti L."/>
            <person name="Westerberg I."/>
            <person name="Brannstrom I.O."/>
            <person name="Guillou S."/>
            <person name="Cros-Aarteil S."/>
            <person name="Calhoun S."/>
            <person name="Haridas S."/>
            <person name="Kuo A."/>
            <person name="Mondo S."/>
            <person name="Pangilinan J."/>
            <person name="Riley R."/>
            <person name="LaButti K."/>
            <person name="Andreopoulos B."/>
            <person name="Lipzen A."/>
            <person name="Chen C."/>
            <person name="Yan M."/>
            <person name="Daum C."/>
            <person name="Ng V."/>
            <person name="Clum A."/>
            <person name="Steindorff A."/>
            <person name="Ohm R.A."/>
            <person name="Martin F."/>
            <person name="Silar P."/>
            <person name="Natvig D.O."/>
            <person name="Lalanne C."/>
            <person name="Gautier V."/>
            <person name="Ament-Velasquez S.L."/>
            <person name="Kruys A."/>
            <person name="Hutchinson M.I."/>
            <person name="Powell A.J."/>
            <person name="Barry K."/>
            <person name="Miller A.N."/>
            <person name="Grigoriev I.V."/>
            <person name="Debuchy R."/>
            <person name="Gladieux P."/>
            <person name="Hiltunen Thoren M."/>
            <person name="Johannesson H."/>
        </authorList>
    </citation>
    <scope>NUCLEOTIDE SEQUENCE</scope>
    <source>
        <strain evidence="1">CBS 958.72</strain>
    </source>
</reference>
<organism evidence="1 2">
    <name type="scientific">Lasiosphaeria ovina</name>
    <dbReference type="NCBI Taxonomy" id="92902"/>
    <lineage>
        <taxon>Eukaryota</taxon>
        <taxon>Fungi</taxon>
        <taxon>Dikarya</taxon>
        <taxon>Ascomycota</taxon>
        <taxon>Pezizomycotina</taxon>
        <taxon>Sordariomycetes</taxon>
        <taxon>Sordariomycetidae</taxon>
        <taxon>Sordariales</taxon>
        <taxon>Lasiosphaeriaceae</taxon>
        <taxon>Lasiosphaeria</taxon>
    </lineage>
</organism>
<evidence type="ECO:0000313" key="2">
    <source>
        <dbReference type="Proteomes" id="UP001287356"/>
    </source>
</evidence>
<reference evidence="1" key="2">
    <citation type="submission" date="2023-06" db="EMBL/GenBank/DDBJ databases">
        <authorList>
            <consortium name="Lawrence Berkeley National Laboratory"/>
            <person name="Haridas S."/>
            <person name="Hensen N."/>
            <person name="Bonometti L."/>
            <person name="Westerberg I."/>
            <person name="Brannstrom I.O."/>
            <person name="Guillou S."/>
            <person name="Cros-Aarteil S."/>
            <person name="Calhoun S."/>
            <person name="Kuo A."/>
            <person name="Mondo S."/>
            <person name="Pangilinan J."/>
            <person name="Riley R."/>
            <person name="Labutti K."/>
            <person name="Andreopoulos B."/>
            <person name="Lipzen A."/>
            <person name="Chen C."/>
            <person name="Yanf M."/>
            <person name="Daum C."/>
            <person name="Ng V."/>
            <person name="Clum A."/>
            <person name="Steindorff A."/>
            <person name="Ohm R."/>
            <person name="Martin F."/>
            <person name="Silar P."/>
            <person name="Natvig D."/>
            <person name="Lalanne C."/>
            <person name="Gautier V."/>
            <person name="Ament-Velasquez S.L."/>
            <person name="Kruys A."/>
            <person name="Hutchinson M.I."/>
            <person name="Powell A.J."/>
            <person name="Barry K."/>
            <person name="Miller A.N."/>
            <person name="Grigoriev I.V."/>
            <person name="Debuchy R."/>
            <person name="Gladieux P."/>
            <person name="Thoren M.H."/>
            <person name="Johannesson H."/>
        </authorList>
    </citation>
    <scope>NUCLEOTIDE SEQUENCE</scope>
    <source>
        <strain evidence="1">CBS 958.72</strain>
    </source>
</reference>